<dbReference type="AlphaFoldDB" id="A0A077M1C8"/>
<proteinExistence type="inferred from homology"/>
<dbReference type="GO" id="GO:0016491">
    <property type="term" value="F:oxidoreductase activity"/>
    <property type="evidence" value="ECO:0007669"/>
    <property type="project" value="UniProtKB-KW"/>
</dbReference>
<organism evidence="12 13">
    <name type="scientific">Nostocoides japonicum T1-X7</name>
    <dbReference type="NCBI Taxonomy" id="1194083"/>
    <lineage>
        <taxon>Bacteria</taxon>
        <taxon>Bacillati</taxon>
        <taxon>Actinomycetota</taxon>
        <taxon>Actinomycetes</taxon>
        <taxon>Micrococcales</taxon>
        <taxon>Intrasporangiaceae</taxon>
        <taxon>Nostocoides</taxon>
    </lineage>
</organism>
<keyword evidence="8 10" id="KW-0472">Membrane</keyword>
<evidence type="ECO:0000256" key="4">
    <source>
        <dbReference type="ARBA" id="ARBA00022475"/>
    </source>
</evidence>
<evidence type="ECO:0000256" key="11">
    <source>
        <dbReference type="SAM" id="Phobius"/>
    </source>
</evidence>
<feature type="transmembrane region" description="Helical" evidence="11">
    <location>
        <begin position="88"/>
        <end position="121"/>
    </location>
</feature>
<feature type="transmembrane region" description="Helical" evidence="11">
    <location>
        <begin position="7"/>
        <end position="25"/>
    </location>
</feature>
<keyword evidence="5 11" id="KW-0812">Transmembrane</keyword>
<dbReference type="InterPro" id="IPR021050">
    <property type="entry name" value="Cyt_c_oxidase_su4_actinobac"/>
</dbReference>
<dbReference type="EC" id="7.1.1.9" evidence="10"/>
<reference evidence="12 13" key="1">
    <citation type="journal article" date="2013" name="ISME J.">
        <title>A metabolic model for members of the genus Tetrasphaera involved in enhanced biological phosphorus removal.</title>
        <authorList>
            <person name="Kristiansen R."/>
            <person name="Nguyen H.T.T."/>
            <person name="Saunders A.M."/>
            <person name="Nielsen J.L."/>
            <person name="Wimmer R."/>
            <person name="Le V.Q."/>
            <person name="McIlroy S.J."/>
            <person name="Petrovski S."/>
            <person name="Seviour R.J."/>
            <person name="Calteau A."/>
            <person name="Nielsen K.L."/>
            <person name="Nielsen P.H."/>
        </authorList>
    </citation>
    <scope>NUCLEOTIDE SEQUENCE [LARGE SCALE GENOMIC DNA]</scope>
    <source>
        <strain evidence="12 13">T1-X7</strain>
    </source>
</reference>
<comment type="subcellular location">
    <subcellularLocation>
        <location evidence="2">Cell membrane</location>
        <topology evidence="2">Multi-pass membrane protein</topology>
    </subcellularLocation>
</comment>
<keyword evidence="12" id="KW-0560">Oxidoreductase</keyword>
<comment type="caution">
    <text evidence="12">The sequence shown here is derived from an EMBL/GenBank/DDBJ whole genome shotgun (WGS) entry which is preliminary data.</text>
</comment>
<dbReference type="EMBL" id="CAJB01000410">
    <property type="protein sequence ID" value="CCH80128.1"/>
    <property type="molecule type" value="Genomic_DNA"/>
</dbReference>
<comment type="subunit">
    <text evidence="10">Associates with subunits I, II and III to form cytochrome c oxidase.</text>
</comment>
<evidence type="ECO:0000256" key="7">
    <source>
        <dbReference type="ARBA" id="ARBA00022989"/>
    </source>
</evidence>
<comment type="function">
    <text evidence="1 10">Part of cytochrome c oxidase, its function is unknown.</text>
</comment>
<comment type="catalytic activity">
    <reaction evidence="9 10">
        <text>4 Fe(II)-[cytochrome c] + O2 + 8 H(+)(in) = 4 Fe(III)-[cytochrome c] + 2 H2O + 4 H(+)(out)</text>
        <dbReference type="Rhea" id="RHEA:11436"/>
        <dbReference type="Rhea" id="RHEA-COMP:10350"/>
        <dbReference type="Rhea" id="RHEA-COMP:14399"/>
        <dbReference type="ChEBI" id="CHEBI:15377"/>
        <dbReference type="ChEBI" id="CHEBI:15378"/>
        <dbReference type="ChEBI" id="CHEBI:15379"/>
        <dbReference type="ChEBI" id="CHEBI:29033"/>
        <dbReference type="ChEBI" id="CHEBI:29034"/>
        <dbReference type="EC" id="7.1.1.9"/>
    </reaction>
</comment>
<evidence type="ECO:0000256" key="3">
    <source>
        <dbReference type="ARBA" id="ARBA00006870"/>
    </source>
</evidence>
<keyword evidence="6 10" id="KW-1278">Translocase</keyword>
<keyword evidence="4 10" id="KW-1003">Cell membrane</keyword>
<dbReference type="GO" id="GO:0022900">
    <property type="term" value="P:electron transport chain"/>
    <property type="evidence" value="ECO:0007669"/>
    <property type="project" value="InterPro"/>
</dbReference>
<dbReference type="GO" id="GO:0005886">
    <property type="term" value="C:plasma membrane"/>
    <property type="evidence" value="ECO:0007669"/>
    <property type="project" value="UniProtKB-SubCell"/>
</dbReference>
<dbReference type="Proteomes" id="UP000035721">
    <property type="component" value="Unassembled WGS sequence"/>
</dbReference>
<keyword evidence="7 11" id="KW-1133">Transmembrane helix</keyword>
<evidence type="ECO:0000256" key="6">
    <source>
        <dbReference type="ARBA" id="ARBA00022967"/>
    </source>
</evidence>
<gene>
    <name evidence="12" type="primary">ctaF</name>
    <name evidence="12" type="ORF">BN12_760017</name>
</gene>
<protein>
    <recommendedName>
        <fullName evidence="10">Cytochrome c oxidase polypeptide 4</fullName>
        <ecNumber evidence="10">7.1.1.9</ecNumber>
    </recommendedName>
    <alternativeName>
        <fullName evidence="10">Cytochrome aa3 subunit 4</fullName>
    </alternativeName>
    <alternativeName>
        <fullName evidence="10">Cytochrome c oxidase polypeptide IV</fullName>
    </alternativeName>
</protein>
<evidence type="ECO:0000313" key="13">
    <source>
        <dbReference type="Proteomes" id="UP000035721"/>
    </source>
</evidence>
<dbReference type="OrthoDB" id="5244617at2"/>
<evidence type="ECO:0000256" key="10">
    <source>
        <dbReference type="PIRNR" id="PIRNR017385"/>
    </source>
</evidence>
<dbReference type="PIRSF" id="PIRSF017385">
    <property type="entry name" value="CtaF"/>
    <property type="match status" value="1"/>
</dbReference>
<accession>A0A077M1C8</accession>
<evidence type="ECO:0000256" key="1">
    <source>
        <dbReference type="ARBA" id="ARBA00002536"/>
    </source>
</evidence>
<evidence type="ECO:0000313" key="12">
    <source>
        <dbReference type="EMBL" id="CCH80128.1"/>
    </source>
</evidence>
<comment type="similarity">
    <text evidence="3 10">Belongs to the cytochrome c oxidase bacterial subunit CtaF family.</text>
</comment>
<evidence type="ECO:0000256" key="2">
    <source>
        <dbReference type="ARBA" id="ARBA00004651"/>
    </source>
</evidence>
<sequence>MRIEFKMFALLSVFFFVMGTIYGLWGKWSEPAGAVALYLSGLLAAMIAYYTWFTGRKIGYRPEENESATIDEFEGDFGFFSPYSWWPLFLGGCAAVCFLGLAIGWWLFIIGGTFGIVALIGWTFEYWHGEHAQ</sequence>
<dbReference type="GO" id="GO:0004129">
    <property type="term" value="F:cytochrome-c oxidase activity"/>
    <property type="evidence" value="ECO:0007669"/>
    <property type="project" value="UniProtKB-EC"/>
</dbReference>
<evidence type="ECO:0000256" key="8">
    <source>
        <dbReference type="ARBA" id="ARBA00023136"/>
    </source>
</evidence>
<name>A0A077M1C8_9MICO</name>
<evidence type="ECO:0000256" key="9">
    <source>
        <dbReference type="ARBA" id="ARBA00047816"/>
    </source>
</evidence>
<dbReference type="STRING" id="1194083.BN12_760017"/>
<evidence type="ECO:0000256" key="5">
    <source>
        <dbReference type="ARBA" id="ARBA00022692"/>
    </source>
</evidence>
<dbReference type="Pfam" id="PF12270">
    <property type="entry name" value="Cyt_c_ox_IV"/>
    <property type="match status" value="1"/>
</dbReference>
<keyword evidence="13" id="KW-1185">Reference proteome</keyword>
<dbReference type="RefSeq" id="WP_048552122.1">
    <property type="nucleotide sequence ID" value="NZ_HF570958.1"/>
</dbReference>
<feature type="transmembrane region" description="Helical" evidence="11">
    <location>
        <begin position="31"/>
        <end position="52"/>
    </location>
</feature>